<organism evidence="6 7">
    <name type="scientific">Pectobacterium phage DU_PP_V</name>
    <dbReference type="NCBI Taxonomy" id="2041492"/>
    <lineage>
        <taxon>Viruses</taxon>
        <taxon>Duplodnaviria</taxon>
        <taxon>Heunggongvirae</taxon>
        <taxon>Uroviricota</taxon>
        <taxon>Caudoviricetes</taxon>
        <taxon>Demerecviridae</taxon>
        <taxon>Mccorquodalevirinae</taxon>
        <taxon>Hongcheonvirus</taxon>
        <taxon>Hongcheonvirus DUPPV</taxon>
    </lineage>
</organism>
<dbReference type="PANTHER" id="PTHR11241:SF0">
    <property type="entry name" value="DEOXYURIDINE 5'-TRIPHOSPHATE NUCLEOTIDOHYDROLASE"/>
    <property type="match status" value="1"/>
</dbReference>
<feature type="domain" description="dUTPase-like" evidence="5">
    <location>
        <begin position="23"/>
        <end position="157"/>
    </location>
</feature>
<dbReference type="PANTHER" id="PTHR11241">
    <property type="entry name" value="DEOXYURIDINE 5'-TRIPHOSPHATE NUCLEOTIDOHYDROLASE"/>
    <property type="match status" value="1"/>
</dbReference>
<dbReference type="NCBIfam" id="NF001862">
    <property type="entry name" value="PRK00601.1"/>
    <property type="match status" value="1"/>
</dbReference>
<dbReference type="InterPro" id="IPR033704">
    <property type="entry name" value="dUTPase_trimeric"/>
</dbReference>
<keyword evidence="3" id="KW-0378">Hydrolase</keyword>
<dbReference type="GO" id="GO:0000287">
    <property type="term" value="F:magnesium ion binding"/>
    <property type="evidence" value="ECO:0007669"/>
    <property type="project" value="InterPro"/>
</dbReference>
<keyword evidence="4" id="KW-0546">Nucleotide metabolism</keyword>
<sequence>MDKLTLNTPTYGLKATLDNLGCMPKIGSKDAAALDLRVYLGNKSTDVMSVLPAGATKRYRTGVKIQIPTGWCGLILPRSSTGKLHCILANTVGLIDSDYRGELALEITNLGTEDVILENFQRVCQMVVVPHLNPNTLVIVDTLDDTDRGESGWGSSGKV</sequence>
<evidence type="ECO:0000256" key="4">
    <source>
        <dbReference type="ARBA" id="ARBA00023080"/>
    </source>
</evidence>
<dbReference type="GO" id="GO:0046081">
    <property type="term" value="P:dUTP catabolic process"/>
    <property type="evidence" value="ECO:0007669"/>
    <property type="project" value="InterPro"/>
</dbReference>
<evidence type="ECO:0000259" key="5">
    <source>
        <dbReference type="Pfam" id="PF00692"/>
    </source>
</evidence>
<dbReference type="CDD" id="cd07557">
    <property type="entry name" value="trimeric_dUTPase"/>
    <property type="match status" value="1"/>
</dbReference>
<evidence type="ECO:0000256" key="1">
    <source>
        <dbReference type="ARBA" id="ARBA00006581"/>
    </source>
</evidence>
<dbReference type="Proteomes" id="UP000240663">
    <property type="component" value="Segment"/>
</dbReference>
<proteinExistence type="inferred from homology"/>
<comment type="similarity">
    <text evidence="1">Belongs to the dUTPase family.</text>
</comment>
<evidence type="ECO:0000256" key="3">
    <source>
        <dbReference type="ARBA" id="ARBA00022801"/>
    </source>
</evidence>
<evidence type="ECO:0000313" key="7">
    <source>
        <dbReference type="Proteomes" id="UP000240663"/>
    </source>
</evidence>
<dbReference type="EMBL" id="MF979564">
    <property type="protein sequence ID" value="ATS94089.1"/>
    <property type="molecule type" value="Genomic_DNA"/>
</dbReference>
<dbReference type="EC" id="3.6.1.23" evidence="2"/>
<evidence type="ECO:0000313" key="6">
    <source>
        <dbReference type="EMBL" id="ATS94089.1"/>
    </source>
</evidence>
<protein>
    <recommendedName>
        <fullName evidence="2">dUTP diphosphatase</fullName>
        <ecNumber evidence="2">3.6.1.23</ecNumber>
    </recommendedName>
</protein>
<gene>
    <name evidence="6" type="ORF">P13BB106kb_p105</name>
</gene>
<dbReference type="NCBIfam" id="TIGR00576">
    <property type="entry name" value="dut"/>
    <property type="match status" value="1"/>
</dbReference>
<dbReference type="Gene3D" id="2.70.40.10">
    <property type="match status" value="1"/>
</dbReference>
<keyword evidence="7" id="KW-1185">Reference proteome</keyword>
<dbReference type="InterPro" id="IPR008181">
    <property type="entry name" value="dUTPase"/>
</dbReference>
<dbReference type="InterPro" id="IPR029054">
    <property type="entry name" value="dUTPase-like"/>
</dbReference>
<accession>A0A2D2W716</accession>
<reference evidence="6 7" key="1">
    <citation type="submission" date="2017-09" db="EMBL/GenBank/DDBJ databases">
        <title>Complete genome sequence of bacteriophage (DU_PP_V) infecting Pectobacterium spp.</title>
        <authorList>
            <person name="Park T.-H."/>
        </authorList>
    </citation>
    <scope>NUCLEOTIDE SEQUENCE [LARGE SCALE GENOMIC DNA]</scope>
</reference>
<evidence type="ECO:0000256" key="2">
    <source>
        <dbReference type="ARBA" id="ARBA00012379"/>
    </source>
</evidence>
<dbReference type="GO" id="GO:0006226">
    <property type="term" value="P:dUMP biosynthetic process"/>
    <property type="evidence" value="ECO:0007669"/>
    <property type="project" value="InterPro"/>
</dbReference>
<name>A0A2D2W716_9CAUD</name>
<dbReference type="InterPro" id="IPR036157">
    <property type="entry name" value="dUTPase-like_sf"/>
</dbReference>
<dbReference type="SUPFAM" id="SSF51283">
    <property type="entry name" value="dUTPase-like"/>
    <property type="match status" value="1"/>
</dbReference>
<dbReference type="Pfam" id="PF00692">
    <property type="entry name" value="dUTPase"/>
    <property type="match status" value="1"/>
</dbReference>
<dbReference type="GO" id="GO:0004170">
    <property type="term" value="F:dUTP diphosphatase activity"/>
    <property type="evidence" value="ECO:0007669"/>
    <property type="project" value="UniProtKB-EC"/>
</dbReference>